<dbReference type="Proteomes" id="UP000238327">
    <property type="component" value="Chromosome"/>
</dbReference>
<dbReference type="PANTHER" id="PTHR30273">
    <property type="entry name" value="PERIPLASMIC SIGNAL SENSOR AND SIGMA FACTOR ACTIVATOR FECR-RELATED"/>
    <property type="match status" value="1"/>
</dbReference>
<keyword evidence="1" id="KW-0472">Membrane</keyword>
<dbReference type="InterPro" id="IPR012373">
    <property type="entry name" value="Ferrdict_sens_TM"/>
</dbReference>
<dbReference type="PIRSF" id="PIRSF018266">
    <property type="entry name" value="FecR"/>
    <property type="match status" value="1"/>
</dbReference>
<evidence type="ECO:0000313" key="4">
    <source>
        <dbReference type="EMBL" id="AVO54985.1"/>
    </source>
</evidence>
<evidence type="ECO:0000313" key="5">
    <source>
        <dbReference type="Proteomes" id="UP000238327"/>
    </source>
</evidence>
<sequence length="336" mass="37440">MNTQPSPADDDSLLQEAADWCMRLNAEDCSEEDREVFQRWLQADPRHAQEYLAILDIWLLSEHLPRQHPAPGVSASPLVSVPAPAIPTRRRRRPVLQAVAALVLALPLAGYGGWMLGWMPNDYHRYQTEQHLLQVALPDGSDLELNLDTRLSFSNYRDQRRVNLDKGEAYFHVHHDRDHPFVVAVGDSTITVTGTRFNVLRLQDNVVVTVTEGSVRVRTTAQSGDSNITPGLQASYRQGDPKPYISSSDTSTALAWRDGKLILDDLSLAQALPLINRYLETPLELADGATANLRIGGIYNTRELAGIVDTLPRVLPIQISRTSDGRLLVKSRYAPL</sequence>
<dbReference type="Pfam" id="PF04773">
    <property type="entry name" value="FecR"/>
    <property type="match status" value="1"/>
</dbReference>
<reference evidence="4 5" key="1">
    <citation type="submission" date="2018-03" db="EMBL/GenBank/DDBJ databases">
        <title>Complete genome sequence and methylome analysis of Pseudomonas mendocina NEB 698.</title>
        <authorList>
            <person name="Morgan R.D."/>
        </authorList>
    </citation>
    <scope>NUCLEOTIDE SEQUENCE [LARGE SCALE GENOMIC DNA]</scope>
    <source>
        <strain evidence="4 5">NEB698</strain>
    </source>
</reference>
<dbReference type="RefSeq" id="WP_106739730.1">
    <property type="nucleotide sequence ID" value="NZ_CP027657.1"/>
</dbReference>
<dbReference type="InterPro" id="IPR032623">
    <property type="entry name" value="FecR_N"/>
</dbReference>
<feature type="domain" description="FecR N-terminal" evidence="3">
    <location>
        <begin position="15"/>
        <end position="53"/>
    </location>
</feature>
<dbReference type="Gene3D" id="2.60.120.1440">
    <property type="match status" value="1"/>
</dbReference>
<dbReference type="AlphaFoldDB" id="A0A2R3QT57"/>
<keyword evidence="1" id="KW-1133">Transmembrane helix</keyword>
<accession>A0A2R3QT57</accession>
<protein>
    <submittedName>
        <fullName evidence="4">Peptide ABC transporter substrate-binding protein</fullName>
    </submittedName>
</protein>
<organism evidence="4 5">
    <name type="scientific">Ectopseudomonas mendocina</name>
    <name type="common">Pseudomonas mendocina</name>
    <dbReference type="NCBI Taxonomy" id="300"/>
    <lineage>
        <taxon>Bacteria</taxon>
        <taxon>Pseudomonadati</taxon>
        <taxon>Pseudomonadota</taxon>
        <taxon>Gammaproteobacteria</taxon>
        <taxon>Pseudomonadales</taxon>
        <taxon>Pseudomonadaceae</taxon>
        <taxon>Ectopseudomonas</taxon>
    </lineage>
</organism>
<feature type="transmembrane region" description="Helical" evidence="1">
    <location>
        <begin position="98"/>
        <end position="119"/>
    </location>
</feature>
<evidence type="ECO:0000259" key="3">
    <source>
        <dbReference type="Pfam" id="PF16220"/>
    </source>
</evidence>
<dbReference type="GO" id="GO:0016989">
    <property type="term" value="F:sigma factor antagonist activity"/>
    <property type="evidence" value="ECO:0007669"/>
    <property type="project" value="TreeGrafter"/>
</dbReference>
<dbReference type="EMBL" id="CP027657">
    <property type="protein sequence ID" value="AVO54985.1"/>
    <property type="molecule type" value="Genomic_DNA"/>
</dbReference>
<keyword evidence="1" id="KW-0812">Transmembrane</keyword>
<proteinExistence type="predicted"/>
<evidence type="ECO:0000256" key="1">
    <source>
        <dbReference type="SAM" id="Phobius"/>
    </source>
</evidence>
<gene>
    <name evidence="4" type="ORF">C7A17_20215</name>
</gene>
<dbReference type="Pfam" id="PF16220">
    <property type="entry name" value="DUF4880"/>
    <property type="match status" value="1"/>
</dbReference>
<name>A0A2R3QT57_ECTME</name>
<feature type="domain" description="FecR protein" evidence="2">
    <location>
        <begin position="126"/>
        <end position="216"/>
    </location>
</feature>
<dbReference type="PANTHER" id="PTHR30273:SF2">
    <property type="entry name" value="PROTEIN FECR"/>
    <property type="match status" value="1"/>
</dbReference>
<dbReference type="OrthoDB" id="9771237at2"/>
<evidence type="ECO:0000259" key="2">
    <source>
        <dbReference type="Pfam" id="PF04773"/>
    </source>
</evidence>
<dbReference type="InterPro" id="IPR006860">
    <property type="entry name" value="FecR"/>
</dbReference>